<proteinExistence type="predicted"/>
<name>A0A2P8FRF7_9BACT</name>
<sequence length="79" mass="8826">MNDHSITEAFVLVFKTNINNPKQVKSIATMLDNCPDILKWNVDLADIDKVLRVESTHAHCGPVIELVTRAGYACEELTD</sequence>
<dbReference type="AlphaFoldDB" id="A0A2P8FRF7"/>
<dbReference type="RefSeq" id="WP_106598282.1">
    <property type="nucleotide sequence ID" value="NZ_PYAS01000014.1"/>
</dbReference>
<protein>
    <recommendedName>
        <fullName evidence="3">Copper chaperone CopZ</fullName>
    </recommendedName>
</protein>
<accession>A0A2P8FRF7</accession>
<comment type="caution">
    <text evidence="1">The sequence shown here is derived from an EMBL/GenBank/DDBJ whole genome shotgun (WGS) entry which is preliminary data.</text>
</comment>
<dbReference type="OrthoDB" id="1036397at2"/>
<keyword evidence="2" id="KW-1185">Reference proteome</keyword>
<reference evidence="1 2" key="1">
    <citation type="submission" date="2018-03" db="EMBL/GenBank/DDBJ databases">
        <title>Genomic Encyclopedia of Archaeal and Bacterial Type Strains, Phase II (KMG-II): from individual species to whole genera.</title>
        <authorList>
            <person name="Goeker M."/>
        </authorList>
    </citation>
    <scope>NUCLEOTIDE SEQUENCE [LARGE SCALE GENOMIC DNA]</scope>
    <source>
        <strain evidence="1 2">DSM 29057</strain>
    </source>
</reference>
<organism evidence="1 2">
    <name type="scientific">Dyadobacter jiangsuensis</name>
    <dbReference type="NCBI Taxonomy" id="1591085"/>
    <lineage>
        <taxon>Bacteria</taxon>
        <taxon>Pseudomonadati</taxon>
        <taxon>Bacteroidota</taxon>
        <taxon>Cytophagia</taxon>
        <taxon>Cytophagales</taxon>
        <taxon>Spirosomataceae</taxon>
        <taxon>Dyadobacter</taxon>
    </lineage>
</organism>
<evidence type="ECO:0000313" key="2">
    <source>
        <dbReference type="Proteomes" id="UP000241964"/>
    </source>
</evidence>
<gene>
    <name evidence="1" type="ORF">CLV60_114133</name>
</gene>
<evidence type="ECO:0008006" key="3">
    <source>
        <dbReference type="Google" id="ProtNLM"/>
    </source>
</evidence>
<dbReference type="Proteomes" id="UP000241964">
    <property type="component" value="Unassembled WGS sequence"/>
</dbReference>
<dbReference type="EMBL" id="PYAS01000014">
    <property type="protein sequence ID" value="PSL24306.1"/>
    <property type="molecule type" value="Genomic_DNA"/>
</dbReference>
<evidence type="ECO:0000313" key="1">
    <source>
        <dbReference type="EMBL" id="PSL24306.1"/>
    </source>
</evidence>